<keyword evidence="13 17" id="KW-0456">Lyase</keyword>
<dbReference type="InterPro" id="IPR029787">
    <property type="entry name" value="Nucleotide_cyclase"/>
</dbReference>
<evidence type="ECO:0000259" key="19">
    <source>
        <dbReference type="PROSITE" id="PS50113"/>
    </source>
</evidence>
<dbReference type="Pfam" id="PF00211">
    <property type="entry name" value="Guanylate_cyc"/>
    <property type="match status" value="1"/>
</dbReference>
<dbReference type="PROSITE" id="PS50125">
    <property type="entry name" value="GUANYLATE_CYCLASE_2"/>
    <property type="match status" value="1"/>
</dbReference>
<evidence type="ECO:0000256" key="3">
    <source>
        <dbReference type="ARBA" id="ARBA00012201"/>
    </source>
</evidence>
<dbReference type="CDD" id="cd00130">
    <property type="entry name" value="PAS"/>
    <property type="match status" value="1"/>
</dbReference>
<evidence type="ECO:0000256" key="8">
    <source>
        <dbReference type="ARBA" id="ARBA00022840"/>
    </source>
</evidence>
<keyword evidence="11" id="KW-0115">cAMP biosynthesis</keyword>
<dbReference type="FunFam" id="3.30.70.1230:FF:000033">
    <property type="entry name" value="Adenylate cyclase"/>
    <property type="match status" value="1"/>
</dbReference>
<dbReference type="PROSITE" id="PS50112">
    <property type="entry name" value="PAS"/>
    <property type="match status" value="1"/>
</dbReference>
<dbReference type="EMBL" id="DSRU01000049">
    <property type="protein sequence ID" value="HFM96946.1"/>
    <property type="molecule type" value="Genomic_DNA"/>
</dbReference>
<dbReference type="SMART" id="SM00044">
    <property type="entry name" value="CYCc"/>
    <property type="match status" value="1"/>
</dbReference>
<evidence type="ECO:0000256" key="11">
    <source>
        <dbReference type="ARBA" id="ARBA00022998"/>
    </source>
</evidence>
<keyword evidence="5" id="KW-0812">Transmembrane</keyword>
<dbReference type="GO" id="GO:0005886">
    <property type="term" value="C:plasma membrane"/>
    <property type="evidence" value="ECO:0007669"/>
    <property type="project" value="UniProtKB-ARBA"/>
</dbReference>
<dbReference type="PANTHER" id="PTHR11920:SF335">
    <property type="entry name" value="GUANYLATE CYCLASE"/>
    <property type="match status" value="1"/>
</dbReference>
<keyword evidence="10" id="KW-1133">Transmembrane helix</keyword>
<dbReference type="InterPro" id="IPR050401">
    <property type="entry name" value="Cyclic_nucleotide_synthase"/>
</dbReference>
<dbReference type="Pfam" id="PF13426">
    <property type="entry name" value="PAS_9"/>
    <property type="match status" value="1"/>
</dbReference>
<dbReference type="InterPro" id="IPR018297">
    <property type="entry name" value="A/G_cyclase_CS"/>
</dbReference>
<protein>
    <recommendedName>
        <fullName evidence="4">Adenylate cyclase</fullName>
        <ecNumber evidence="3">4.6.1.1</ecNumber>
    </recommendedName>
    <alternativeName>
        <fullName evidence="14">ATP pyrophosphate-lyase</fullName>
    </alternativeName>
    <alternativeName>
        <fullName evidence="15">Adenylyl cyclase</fullName>
    </alternativeName>
</protein>
<evidence type="ECO:0000256" key="2">
    <source>
        <dbReference type="ARBA" id="ARBA00004370"/>
    </source>
</evidence>
<dbReference type="InterPro" id="IPR000014">
    <property type="entry name" value="PAS"/>
</dbReference>
<reference evidence="21" key="1">
    <citation type="journal article" date="2020" name="mSystems">
        <title>Genome- and Community-Level Interaction Insights into Carbon Utilization and Element Cycling Functions of Hydrothermarchaeota in Hydrothermal Sediment.</title>
        <authorList>
            <person name="Zhou Z."/>
            <person name="Liu Y."/>
            <person name="Xu W."/>
            <person name="Pan J."/>
            <person name="Luo Z.H."/>
            <person name="Li M."/>
        </authorList>
    </citation>
    <scope>NUCLEOTIDE SEQUENCE [LARGE SCALE GENOMIC DNA]</scope>
    <source>
        <strain evidence="21">SpSt-418</strain>
    </source>
</reference>
<organism evidence="21">
    <name type="scientific">Oscillatoriales cyanobacterium SpSt-418</name>
    <dbReference type="NCBI Taxonomy" id="2282169"/>
    <lineage>
        <taxon>Bacteria</taxon>
        <taxon>Bacillati</taxon>
        <taxon>Cyanobacteriota</taxon>
        <taxon>Cyanophyceae</taxon>
        <taxon>Oscillatoriophycideae</taxon>
        <taxon>Oscillatoriales</taxon>
    </lineage>
</organism>
<evidence type="ECO:0000313" key="21">
    <source>
        <dbReference type="EMBL" id="HFM96946.1"/>
    </source>
</evidence>
<keyword evidence="9" id="KW-0460">Magnesium</keyword>
<dbReference type="CDD" id="cd07302">
    <property type="entry name" value="CHD"/>
    <property type="match status" value="1"/>
</dbReference>
<evidence type="ECO:0000256" key="14">
    <source>
        <dbReference type="ARBA" id="ARBA00032597"/>
    </source>
</evidence>
<accession>A0A7C3KC32</accession>
<evidence type="ECO:0000256" key="13">
    <source>
        <dbReference type="ARBA" id="ARBA00023239"/>
    </source>
</evidence>
<dbReference type="InterPro" id="IPR000700">
    <property type="entry name" value="PAS-assoc_C"/>
</dbReference>
<feature type="domain" description="PAS" evidence="18">
    <location>
        <begin position="53"/>
        <end position="90"/>
    </location>
</feature>
<dbReference type="Gene3D" id="3.30.450.20">
    <property type="entry name" value="PAS domain"/>
    <property type="match status" value="1"/>
</dbReference>
<evidence type="ECO:0000256" key="7">
    <source>
        <dbReference type="ARBA" id="ARBA00022741"/>
    </source>
</evidence>
<evidence type="ECO:0000256" key="15">
    <source>
        <dbReference type="ARBA" id="ARBA00032637"/>
    </source>
</evidence>
<evidence type="ECO:0000259" key="18">
    <source>
        <dbReference type="PROSITE" id="PS50112"/>
    </source>
</evidence>
<dbReference type="PROSITE" id="PS50113">
    <property type="entry name" value="PAC"/>
    <property type="match status" value="1"/>
</dbReference>
<name>A0A7C3KC32_9CYAN</name>
<dbReference type="EC" id="4.6.1.1" evidence="3"/>
<dbReference type="PANTHER" id="PTHR11920">
    <property type="entry name" value="GUANYLYL CYCLASE"/>
    <property type="match status" value="1"/>
</dbReference>
<dbReference type="InterPro" id="IPR035965">
    <property type="entry name" value="PAS-like_dom_sf"/>
</dbReference>
<keyword evidence="12" id="KW-0472">Membrane</keyword>
<evidence type="ECO:0000256" key="16">
    <source>
        <dbReference type="ARBA" id="ARBA00064436"/>
    </source>
</evidence>
<comment type="subunit">
    <text evidence="16">Homodimer. Can also exist as monomer.</text>
</comment>
<evidence type="ECO:0000259" key="20">
    <source>
        <dbReference type="PROSITE" id="PS50125"/>
    </source>
</evidence>
<keyword evidence="6" id="KW-0479">Metal-binding</keyword>
<dbReference type="SMART" id="SM00091">
    <property type="entry name" value="PAS"/>
    <property type="match status" value="1"/>
</dbReference>
<dbReference type="SUPFAM" id="SSF55785">
    <property type="entry name" value="PYP-like sensor domain (PAS domain)"/>
    <property type="match status" value="1"/>
</dbReference>
<dbReference type="GO" id="GO:0004016">
    <property type="term" value="F:adenylate cyclase activity"/>
    <property type="evidence" value="ECO:0007669"/>
    <property type="project" value="UniProtKB-EC"/>
</dbReference>
<comment type="subcellular location">
    <subcellularLocation>
        <location evidence="2">Membrane</location>
    </subcellularLocation>
</comment>
<dbReference type="InterPro" id="IPR001054">
    <property type="entry name" value="A/G_cyclase"/>
</dbReference>
<dbReference type="NCBIfam" id="TIGR00229">
    <property type="entry name" value="sensory_box"/>
    <property type="match status" value="1"/>
</dbReference>
<feature type="domain" description="PAC" evidence="19">
    <location>
        <begin position="128"/>
        <end position="180"/>
    </location>
</feature>
<proteinExistence type="inferred from homology"/>
<gene>
    <name evidence="21" type="ORF">ENR64_04110</name>
</gene>
<sequence length="393" mass="44810">MLQSTPSWLTTFYDISDRKRIEEALRQSEAKLQEQARLLRGMVEYREEQLRQSEEKYRSIFENAVEGIYQTSPNGRFINANPALAQIYGYDSPAELMRAISDLSKQLYVQPSRRAELTVFVNQFESASDMESQVYRKDGSTIWISESIRVAKDEAGNILYYEGAVRDVTEHKKMEAELRQQRLTSERLLLNVLPQKVAERLKRGTHKIADHFNKATVLFADIVNFTELADTVSPTELVDVLNEIFSSFDSLVDRYSLEKIKTIGDAYMVVGGLPQPTPIHVEAIADLALGMQQEIRRFRRHDGQPFALRIGIHTGPVIAGVIGLRKFAYDLWGDTVNVASRMETHGEPGKIQVTEAVYKRLKQTYEFESRGSVVVKGKGEMSTYWLVGKRPTF</sequence>
<dbReference type="InterPro" id="IPR001610">
    <property type="entry name" value="PAC"/>
</dbReference>
<dbReference type="PROSITE" id="PS00452">
    <property type="entry name" value="GUANYLATE_CYCLASE_1"/>
    <property type="match status" value="1"/>
</dbReference>
<feature type="domain" description="Guanylate cyclase" evidence="20">
    <location>
        <begin position="216"/>
        <end position="343"/>
    </location>
</feature>
<dbReference type="SUPFAM" id="SSF55073">
    <property type="entry name" value="Nucleotide cyclase"/>
    <property type="match status" value="1"/>
</dbReference>
<dbReference type="GO" id="GO:0006171">
    <property type="term" value="P:cAMP biosynthetic process"/>
    <property type="evidence" value="ECO:0007669"/>
    <property type="project" value="UniProtKB-KW"/>
</dbReference>
<dbReference type="GO" id="GO:0046872">
    <property type="term" value="F:metal ion binding"/>
    <property type="evidence" value="ECO:0007669"/>
    <property type="project" value="UniProtKB-KW"/>
</dbReference>
<keyword evidence="7" id="KW-0547">Nucleotide-binding</keyword>
<dbReference type="Gene3D" id="3.30.70.1230">
    <property type="entry name" value="Nucleotide cyclase"/>
    <property type="match status" value="1"/>
</dbReference>
<dbReference type="GO" id="GO:0005524">
    <property type="term" value="F:ATP binding"/>
    <property type="evidence" value="ECO:0007669"/>
    <property type="project" value="UniProtKB-KW"/>
</dbReference>
<evidence type="ECO:0000256" key="6">
    <source>
        <dbReference type="ARBA" id="ARBA00022723"/>
    </source>
</evidence>
<evidence type="ECO:0000256" key="12">
    <source>
        <dbReference type="ARBA" id="ARBA00023136"/>
    </source>
</evidence>
<evidence type="ECO:0000256" key="1">
    <source>
        <dbReference type="ARBA" id="ARBA00001593"/>
    </source>
</evidence>
<keyword evidence="8" id="KW-0067">ATP-binding</keyword>
<evidence type="ECO:0000256" key="5">
    <source>
        <dbReference type="ARBA" id="ARBA00022692"/>
    </source>
</evidence>
<dbReference type="GO" id="GO:0035556">
    <property type="term" value="P:intracellular signal transduction"/>
    <property type="evidence" value="ECO:0007669"/>
    <property type="project" value="InterPro"/>
</dbReference>
<dbReference type="SMART" id="SM00086">
    <property type="entry name" value="PAC"/>
    <property type="match status" value="1"/>
</dbReference>
<comment type="catalytic activity">
    <reaction evidence="1">
        <text>ATP = 3',5'-cyclic AMP + diphosphate</text>
        <dbReference type="Rhea" id="RHEA:15389"/>
        <dbReference type="ChEBI" id="CHEBI:30616"/>
        <dbReference type="ChEBI" id="CHEBI:33019"/>
        <dbReference type="ChEBI" id="CHEBI:58165"/>
        <dbReference type="EC" id="4.6.1.1"/>
    </reaction>
</comment>
<evidence type="ECO:0000256" key="17">
    <source>
        <dbReference type="RuleBase" id="RU000405"/>
    </source>
</evidence>
<comment type="caution">
    <text evidence="21">The sequence shown here is derived from an EMBL/GenBank/DDBJ whole genome shotgun (WGS) entry which is preliminary data.</text>
</comment>
<comment type="similarity">
    <text evidence="17">Belongs to the adenylyl cyclase class-4/guanylyl cyclase family.</text>
</comment>
<evidence type="ECO:0000256" key="4">
    <source>
        <dbReference type="ARBA" id="ARBA00021420"/>
    </source>
</evidence>
<evidence type="ECO:0000256" key="9">
    <source>
        <dbReference type="ARBA" id="ARBA00022842"/>
    </source>
</evidence>
<dbReference type="AlphaFoldDB" id="A0A7C3KC32"/>
<evidence type="ECO:0000256" key="10">
    <source>
        <dbReference type="ARBA" id="ARBA00022989"/>
    </source>
</evidence>